<feature type="chain" id="PRO_5047202623" description="Ice-binding protein C-terminal domain-containing protein" evidence="1">
    <location>
        <begin position="20"/>
        <end position="255"/>
    </location>
</feature>
<evidence type="ECO:0000256" key="1">
    <source>
        <dbReference type="SAM" id="SignalP"/>
    </source>
</evidence>
<sequence length="255" mass="26155">MLKTITLMSALALVPCANAALIAHYTFDSDGTDSGTSGGEAILGDSASINNSGAAVGGGYLDLAGSPITDTSGNDGAVSTNSFDWSSSDVRTLSFWVMATEGDTGDASSTLISLGSGTGGGNRFDVRLDGENLRLEVQSGGSTTASDIVDGSWHHIAIVVNNSTSTVNDVDYYIDGSFVGSFSNGQNINTGTGPLRMGDSYQDTGRDFKGGLDDVRLYDEALSSGQIAALAAVPEPSSTALIGLTGLGFLLRRRR</sequence>
<feature type="domain" description="Ice-binding protein C-terminal" evidence="2">
    <location>
        <begin position="232"/>
        <end position="254"/>
    </location>
</feature>
<protein>
    <recommendedName>
        <fullName evidence="2">Ice-binding protein C-terminal domain-containing protein</fullName>
    </recommendedName>
</protein>
<dbReference type="NCBIfam" id="TIGR02595">
    <property type="entry name" value="PEP_CTERM"/>
    <property type="match status" value="1"/>
</dbReference>
<evidence type="ECO:0000313" key="3">
    <source>
        <dbReference type="EMBL" id="GAA5496941.1"/>
    </source>
</evidence>
<evidence type="ECO:0000259" key="2">
    <source>
        <dbReference type="Pfam" id="PF07589"/>
    </source>
</evidence>
<dbReference type="Proteomes" id="UP001424741">
    <property type="component" value="Unassembled WGS sequence"/>
</dbReference>
<keyword evidence="1" id="KW-0732">Signal</keyword>
<dbReference type="InterPro" id="IPR013320">
    <property type="entry name" value="ConA-like_dom_sf"/>
</dbReference>
<dbReference type="SUPFAM" id="SSF49899">
    <property type="entry name" value="Concanavalin A-like lectins/glucanases"/>
    <property type="match status" value="1"/>
</dbReference>
<dbReference type="Pfam" id="PF13385">
    <property type="entry name" value="Laminin_G_3"/>
    <property type="match status" value="1"/>
</dbReference>
<keyword evidence="4" id="KW-1185">Reference proteome</keyword>
<dbReference type="InterPro" id="IPR013424">
    <property type="entry name" value="Ice-binding_C"/>
</dbReference>
<gene>
    <name evidence="3" type="ORF">Rhal01_03129</name>
</gene>
<dbReference type="RefSeq" id="WP_346189529.1">
    <property type="nucleotide sequence ID" value="NZ_BAABRL010000011.1"/>
</dbReference>
<evidence type="ECO:0000313" key="4">
    <source>
        <dbReference type="Proteomes" id="UP001424741"/>
    </source>
</evidence>
<feature type="signal peptide" evidence="1">
    <location>
        <begin position="1"/>
        <end position="19"/>
    </location>
</feature>
<dbReference type="EMBL" id="BAABRL010000011">
    <property type="protein sequence ID" value="GAA5496941.1"/>
    <property type="molecule type" value="Genomic_DNA"/>
</dbReference>
<accession>A0ABP9V794</accession>
<proteinExistence type="predicted"/>
<comment type="caution">
    <text evidence="3">The sequence shown here is derived from an EMBL/GenBank/DDBJ whole genome shotgun (WGS) entry which is preliminary data.</text>
</comment>
<organism evidence="3 4">
    <name type="scientific">Rubritalea halochordaticola</name>
    <dbReference type="NCBI Taxonomy" id="714537"/>
    <lineage>
        <taxon>Bacteria</taxon>
        <taxon>Pseudomonadati</taxon>
        <taxon>Verrucomicrobiota</taxon>
        <taxon>Verrucomicrobiia</taxon>
        <taxon>Verrucomicrobiales</taxon>
        <taxon>Rubritaleaceae</taxon>
        <taxon>Rubritalea</taxon>
    </lineage>
</organism>
<dbReference type="Gene3D" id="2.60.120.200">
    <property type="match status" value="1"/>
</dbReference>
<name>A0ABP9V794_9BACT</name>
<reference evidence="3 4" key="1">
    <citation type="submission" date="2024-02" db="EMBL/GenBank/DDBJ databases">
        <title>Rubritalea halochordaticola NBRC 107102.</title>
        <authorList>
            <person name="Ichikawa N."/>
            <person name="Katano-Makiyama Y."/>
            <person name="Hidaka K."/>
        </authorList>
    </citation>
    <scope>NUCLEOTIDE SEQUENCE [LARGE SCALE GENOMIC DNA]</scope>
    <source>
        <strain evidence="3 4">NBRC 107102</strain>
    </source>
</reference>
<dbReference type="Pfam" id="PF07589">
    <property type="entry name" value="PEP-CTERM"/>
    <property type="match status" value="1"/>
</dbReference>